<dbReference type="PROSITE" id="PS01219">
    <property type="entry name" value="AMMONIUM_TRANSP"/>
    <property type="match status" value="1"/>
</dbReference>
<dbReference type="InterPro" id="IPR001905">
    <property type="entry name" value="Ammonium_transpt"/>
</dbReference>
<dbReference type="AlphaFoldDB" id="K3WDU0"/>
<keyword evidence="4 8" id="KW-0812">Transmembrane</keyword>
<feature type="signal peptide" evidence="10">
    <location>
        <begin position="1"/>
        <end position="30"/>
    </location>
</feature>
<evidence type="ECO:0000313" key="12">
    <source>
        <dbReference type="EnsemblProtists" id="PYU1_T003131"/>
    </source>
</evidence>
<dbReference type="GO" id="GO:0005886">
    <property type="term" value="C:plasma membrane"/>
    <property type="evidence" value="ECO:0007669"/>
    <property type="project" value="UniProtKB-SubCell"/>
</dbReference>
<dbReference type="InterPro" id="IPR024041">
    <property type="entry name" value="NH4_transpt_AmtB-like_dom"/>
</dbReference>
<evidence type="ECO:0000256" key="8">
    <source>
        <dbReference type="RuleBase" id="RU362002"/>
    </source>
</evidence>
<feature type="transmembrane region" description="Helical" evidence="8">
    <location>
        <begin position="110"/>
        <end position="131"/>
    </location>
</feature>
<dbReference type="EnsemblProtists" id="PYU1_T003131">
    <property type="protein sequence ID" value="PYU1_T003131"/>
    <property type="gene ID" value="PYU1_G003126"/>
</dbReference>
<dbReference type="GO" id="GO:0008519">
    <property type="term" value="F:ammonium channel activity"/>
    <property type="evidence" value="ECO:0007669"/>
    <property type="project" value="InterPro"/>
</dbReference>
<keyword evidence="3 8" id="KW-0813">Transport</keyword>
<name>K3WDU0_GLOUD</name>
<keyword evidence="10" id="KW-0732">Signal</keyword>
<dbReference type="Proteomes" id="UP000019132">
    <property type="component" value="Unassembled WGS sequence"/>
</dbReference>
<dbReference type="FunFam" id="1.10.3430.10:FF:000011">
    <property type="entry name" value="Ammonium transporter"/>
    <property type="match status" value="1"/>
</dbReference>
<feature type="transmembrane region" description="Helical" evidence="8">
    <location>
        <begin position="426"/>
        <end position="451"/>
    </location>
</feature>
<reference evidence="13" key="1">
    <citation type="journal article" date="2010" name="Genome Biol.">
        <title>Genome sequence of the necrotrophic plant pathogen Pythium ultimum reveals original pathogenicity mechanisms and effector repertoire.</title>
        <authorList>
            <person name="Levesque C.A."/>
            <person name="Brouwer H."/>
            <person name="Cano L."/>
            <person name="Hamilton J.P."/>
            <person name="Holt C."/>
            <person name="Huitema E."/>
            <person name="Raffaele S."/>
            <person name="Robideau G.P."/>
            <person name="Thines M."/>
            <person name="Win J."/>
            <person name="Zerillo M.M."/>
            <person name="Beakes G.W."/>
            <person name="Boore J.L."/>
            <person name="Busam D."/>
            <person name="Dumas B."/>
            <person name="Ferriera S."/>
            <person name="Fuerstenberg S.I."/>
            <person name="Gachon C.M."/>
            <person name="Gaulin E."/>
            <person name="Govers F."/>
            <person name="Grenville-Briggs L."/>
            <person name="Horner N."/>
            <person name="Hostetler J."/>
            <person name="Jiang R.H."/>
            <person name="Johnson J."/>
            <person name="Krajaejun T."/>
            <person name="Lin H."/>
            <person name="Meijer H.J."/>
            <person name="Moore B."/>
            <person name="Morris P."/>
            <person name="Phuntmart V."/>
            <person name="Puiu D."/>
            <person name="Shetty J."/>
            <person name="Stajich J.E."/>
            <person name="Tripathy S."/>
            <person name="Wawra S."/>
            <person name="van West P."/>
            <person name="Whitty B.R."/>
            <person name="Coutinho P.M."/>
            <person name="Henrissat B."/>
            <person name="Martin F."/>
            <person name="Thomas P.D."/>
            <person name="Tyler B.M."/>
            <person name="De Vries R.P."/>
            <person name="Kamoun S."/>
            <person name="Yandell M."/>
            <person name="Tisserat N."/>
            <person name="Buell C.R."/>
        </authorList>
    </citation>
    <scope>NUCLEOTIDE SEQUENCE</scope>
    <source>
        <strain evidence="13">DAOM:BR144</strain>
    </source>
</reference>
<evidence type="ECO:0000256" key="5">
    <source>
        <dbReference type="ARBA" id="ARBA00022989"/>
    </source>
</evidence>
<accession>K3WDU0</accession>
<dbReference type="Gene3D" id="1.10.3430.10">
    <property type="entry name" value="Ammonium transporter AmtB like domains"/>
    <property type="match status" value="1"/>
</dbReference>
<keyword evidence="13" id="KW-1185">Reference proteome</keyword>
<dbReference type="InterPro" id="IPR029020">
    <property type="entry name" value="Ammonium/urea_transptr"/>
</dbReference>
<dbReference type="STRING" id="431595.K3WDU0"/>
<dbReference type="SUPFAM" id="SSF111352">
    <property type="entry name" value="Ammonium transporter"/>
    <property type="match status" value="1"/>
</dbReference>
<feature type="transmembrane region" description="Helical" evidence="8">
    <location>
        <begin position="77"/>
        <end position="98"/>
    </location>
</feature>
<protein>
    <recommendedName>
        <fullName evidence="8">Ammonium transporter</fullName>
    </recommendedName>
</protein>
<feature type="transmembrane region" description="Helical" evidence="8">
    <location>
        <begin position="236"/>
        <end position="258"/>
    </location>
</feature>
<evidence type="ECO:0000256" key="6">
    <source>
        <dbReference type="ARBA" id="ARBA00023136"/>
    </source>
</evidence>
<reference evidence="12" key="3">
    <citation type="submission" date="2015-02" db="UniProtKB">
        <authorList>
            <consortium name="EnsemblProtists"/>
        </authorList>
    </citation>
    <scope>IDENTIFICATION</scope>
    <source>
        <strain evidence="12">DAOM BR144</strain>
    </source>
</reference>
<feature type="transmembrane region" description="Helical" evidence="8">
    <location>
        <begin position="387"/>
        <end position="406"/>
    </location>
</feature>
<reference evidence="13" key="2">
    <citation type="submission" date="2010-04" db="EMBL/GenBank/DDBJ databases">
        <authorList>
            <person name="Buell R."/>
            <person name="Hamilton J."/>
            <person name="Hostetler J."/>
        </authorList>
    </citation>
    <scope>NUCLEOTIDE SEQUENCE [LARGE SCALE GENOMIC DNA]</scope>
    <source>
        <strain evidence="13">DAOM:BR144</strain>
    </source>
</reference>
<dbReference type="OMA" id="QWIFWGY"/>
<keyword evidence="6 8" id="KW-0472">Membrane</keyword>
<feature type="region of interest" description="Disordered" evidence="9">
    <location>
        <begin position="501"/>
        <end position="525"/>
    </location>
</feature>
<feature type="domain" description="Ammonium transporter AmtB-like" evidence="11">
    <location>
        <begin position="77"/>
        <end position="478"/>
    </location>
</feature>
<evidence type="ECO:0000256" key="4">
    <source>
        <dbReference type="ARBA" id="ARBA00022692"/>
    </source>
</evidence>
<feature type="transmembrane region" description="Helical" evidence="8">
    <location>
        <begin position="162"/>
        <end position="185"/>
    </location>
</feature>
<evidence type="ECO:0000256" key="9">
    <source>
        <dbReference type="SAM" id="MobiDB-lite"/>
    </source>
</evidence>
<dbReference type="NCBIfam" id="TIGR00836">
    <property type="entry name" value="amt"/>
    <property type="match status" value="1"/>
</dbReference>
<evidence type="ECO:0000256" key="2">
    <source>
        <dbReference type="ARBA" id="ARBA00005887"/>
    </source>
</evidence>
<keyword evidence="5 8" id="KW-1133">Transmembrane helix</keyword>
<evidence type="ECO:0000256" key="7">
    <source>
        <dbReference type="ARBA" id="ARBA00023177"/>
    </source>
</evidence>
<comment type="subcellular location">
    <subcellularLocation>
        <location evidence="8">Cell membrane</location>
        <topology evidence="8">Multi-pass membrane protein</topology>
    </subcellularLocation>
    <subcellularLocation>
        <location evidence="1">Membrane</location>
        <topology evidence="1">Multi-pass membrane protein</topology>
    </subcellularLocation>
</comment>
<feature type="transmembrane region" description="Helical" evidence="8">
    <location>
        <begin position="329"/>
        <end position="347"/>
    </location>
</feature>
<evidence type="ECO:0000313" key="13">
    <source>
        <dbReference type="Proteomes" id="UP000019132"/>
    </source>
</evidence>
<sequence>MLSSASASKWAARASLALSVAALAMLVASAQDAAATAPECTDAQYLDTDSNTCIDYTHPGQKAGKNLSVELNSGNTAWMLMSSALVMIMTPGVAFFYAGLAGEEMASNTMMMSFVSIAMVSIQFFVFGYSVSFGSDGLFQWAGYNDVTGIPSGTYGGNIPHILFALFQTQFATITPALLSGGIVGRMKFGSFVLFTLLWTSLVYDPLARWMWSLKLDSDYSITALGWEGKMGSLDFAGGTVIHVSSGFGALVAAIVVGKRYNHGEPVKPHNVPLVMIGCTLLWFGWFGFNAGSSGAADGIAAIAGINTHLAACAGFLTWIFLDWVLNRTVDPAGAASGAVAGLVSITPGCGYVLPWASVIFGIVGAIVAFACVHLKNYLRYDDTLDSFAIHGCAGFAGGLLTGLFATSDVNPGVTGGAFYGNAEQLLHQFVSQCVAAGYSCVVTFLILMALKYTIGIRVSEEKEVNGVDISYHGGAAYTNASTHGPASPILKAANPPQTDFSALMTPATNDSSEPKSNGSAFTNV</sequence>
<evidence type="ECO:0000259" key="11">
    <source>
        <dbReference type="Pfam" id="PF00909"/>
    </source>
</evidence>
<feature type="transmembrane region" description="Helical" evidence="8">
    <location>
        <begin position="353"/>
        <end position="375"/>
    </location>
</feature>
<evidence type="ECO:0000256" key="10">
    <source>
        <dbReference type="SAM" id="SignalP"/>
    </source>
</evidence>
<feature type="transmembrane region" description="Helical" evidence="8">
    <location>
        <begin position="270"/>
        <end position="289"/>
    </location>
</feature>
<keyword evidence="7 8" id="KW-0924">Ammonia transport</keyword>
<dbReference type="EMBL" id="GL376603">
    <property type="status" value="NOT_ANNOTATED_CDS"/>
    <property type="molecule type" value="Genomic_DNA"/>
</dbReference>
<dbReference type="InterPro" id="IPR018047">
    <property type="entry name" value="Ammonium_transpt_CS"/>
</dbReference>
<feature type="transmembrane region" description="Helical" evidence="8">
    <location>
        <begin position="192"/>
        <end position="212"/>
    </location>
</feature>
<dbReference type="PANTHER" id="PTHR43029">
    <property type="entry name" value="AMMONIUM TRANSPORTER MEP2"/>
    <property type="match status" value="1"/>
</dbReference>
<dbReference type="PANTHER" id="PTHR43029:SF10">
    <property type="entry name" value="AMMONIUM TRANSPORTER MEP2"/>
    <property type="match status" value="1"/>
</dbReference>
<evidence type="ECO:0000256" key="3">
    <source>
        <dbReference type="ARBA" id="ARBA00022448"/>
    </source>
</evidence>
<dbReference type="VEuPathDB" id="FungiDB:PYU1_G003126"/>
<comment type="similarity">
    <text evidence="2 8">Belongs to the ammonia transporter channel (TC 1.A.11.2) family.</text>
</comment>
<dbReference type="eggNOG" id="KOG0682">
    <property type="taxonomic scope" value="Eukaryota"/>
</dbReference>
<dbReference type="HOGENOM" id="CLU_000445_33_0_1"/>
<evidence type="ECO:0000256" key="1">
    <source>
        <dbReference type="ARBA" id="ARBA00004141"/>
    </source>
</evidence>
<proteinExistence type="inferred from homology"/>
<dbReference type="Pfam" id="PF00909">
    <property type="entry name" value="Ammonium_transp"/>
    <property type="match status" value="1"/>
</dbReference>
<feature type="transmembrane region" description="Helical" evidence="8">
    <location>
        <begin position="301"/>
        <end position="322"/>
    </location>
</feature>
<dbReference type="InParanoid" id="K3WDU0"/>
<organism evidence="12 13">
    <name type="scientific">Globisporangium ultimum (strain ATCC 200006 / CBS 805.95 / DAOM BR144)</name>
    <name type="common">Pythium ultimum</name>
    <dbReference type="NCBI Taxonomy" id="431595"/>
    <lineage>
        <taxon>Eukaryota</taxon>
        <taxon>Sar</taxon>
        <taxon>Stramenopiles</taxon>
        <taxon>Oomycota</taxon>
        <taxon>Peronosporomycetes</taxon>
        <taxon>Pythiales</taxon>
        <taxon>Pythiaceae</taxon>
        <taxon>Globisporangium</taxon>
    </lineage>
</organism>
<feature type="chain" id="PRO_5003867833" description="Ammonium transporter" evidence="10">
    <location>
        <begin position="31"/>
        <end position="525"/>
    </location>
</feature>